<sequence length="184" mass="21933">MRHQLNCNQVVTLLTFYIENKLDEKLSICVREHLSTCEKCREKYLKLKRILENFSEIKTKINEEDRVDTKQYETPQYETFKANLSAYIDNELSDNENIKIKKIAISNPLARKDLEEVYAFKQLLQSSFNRTRNELKQDYAKRTLEKMYTKSIQKEEINPFYKLVGIFACIMVFMLIGIINLLHF</sequence>
<comment type="caution">
    <text evidence="3">The sequence shown here is derived from an EMBL/GenBank/DDBJ whole genome shotgun (WGS) entry which is preliminary data.</text>
</comment>
<dbReference type="AlphaFoldDB" id="A0A9D1F009"/>
<evidence type="ECO:0000313" key="3">
    <source>
        <dbReference type="EMBL" id="HIS36567.1"/>
    </source>
</evidence>
<evidence type="ECO:0000256" key="1">
    <source>
        <dbReference type="SAM" id="Phobius"/>
    </source>
</evidence>
<reference evidence="3" key="1">
    <citation type="submission" date="2020-10" db="EMBL/GenBank/DDBJ databases">
        <authorList>
            <person name="Gilroy R."/>
        </authorList>
    </citation>
    <scope>NUCLEOTIDE SEQUENCE</scope>
    <source>
        <strain evidence="3">6276</strain>
    </source>
</reference>
<proteinExistence type="predicted"/>
<dbReference type="Proteomes" id="UP000823928">
    <property type="component" value="Unassembled WGS sequence"/>
</dbReference>
<dbReference type="InterPro" id="IPR041916">
    <property type="entry name" value="Anti_sigma_zinc_sf"/>
</dbReference>
<accession>A0A9D1F009</accession>
<organism evidence="3 4">
    <name type="scientific">Candidatus Scatousia excrementigallinarum</name>
    <dbReference type="NCBI Taxonomy" id="2840935"/>
    <lineage>
        <taxon>Bacteria</taxon>
        <taxon>Candidatus Scatousia</taxon>
    </lineage>
</organism>
<reference evidence="3" key="2">
    <citation type="journal article" date="2021" name="PeerJ">
        <title>Extensive microbial diversity within the chicken gut microbiome revealed by metagenomics and culture.</title>
        <authorList>
            <person name="Gilroy R."/>
            <person name="Ravi A."/>
            <person name="Getino M."/>
            <person name="Pursley I."/>
            <person name="Horton D.L."/>
            <person name="Alikhan N.F."/>
            <person name="Baker D."/>
            <person name="Gharbi K."/>
            <person name="Hall N."/>
            <person name="Watson M."/>
            <person name="Adriaenssens E.M."/>
            <person name="Foster-Nyarko E."/>
            <person name="Jarju S."/>
            <person name="Secka A."/>
            <person name="Antonio M."/>
            <person name="Oren A."/>
            <person name="Chaudhuri R.R."/>
            <person name="La Ragione R."/>
            <person name="Hildebrand F."/>
            <person name="Pallen M.J."/>
        </authorList>
    </citation>
    <scope>NUCLEOTIDE SEQUENCE</scope>
    <source>
        <strain evidence="3">6276</strain>
    </source>
</reference>
<gene>
    <name evidence="3" type="ORF">IAC10_08060</name>
</gene>
<dbReference type="InterPro" id="IPR027383">
    <property type="entry name" value="Znf_put"/>
</dbReference>
<dbReference type="EMBL" id="DVIU01000159">
    <property type="protein sequence ID" value="HIS36567.1"/>
    <property type="molecule type" value="Genomic_DNA"/>
</dbReference>
<evidence type="ECO:0000313" key="4">
    <source>
        <dbReference type="Proteomes" id="UP000823928"/>
    </source>
</evidence>
<dbReference type="Pfam" id="PF13490">
    <property type="entry name" value="zf-HC2"/>
    <property type="match status" value="1"/>
</dbReference>
<keyword evidence="1" id="KW-0472">Membrane</keyword>
<keyword evidence="1" id="KW-1133">Transmembrane helix</keyword>
<feature type="domain" description="Putative zinc-finger" evidence="2">
    <location>
        <begin position="7"/>
        <end position="41"/>
    </location>
</feature>
<name>A0A9D1F009_9BACT</name>
<protein>
    <submittedName>
        <fullName evidence="3">Zf-HC2 domain-containing protein</fullName>
    </submittedName>
</protein>
<keyword evidence="1" id="KW-0812">Transmembrane</keyword>
<evidence type="ECO:0000259" key="2">
    <source>
        <dbReference type="Pfam" id="PF13490"/>
    </source>
</evidence>
<feature type="transmembrane region" description="Helical" evidence="1">
    <location>
        <begin position="160"/>
        <end position="182"/>
    </location>
</feature>
<dbReference type="Gene3D" id="1.10.10.1320">
    <property type="entry name" value="Anti-sigma factor, zinc-finger domain"/>
    <property type="match status" value="1"/>
</dbReference>